<dbReference type="AlphaFoldDB" id="A0A212KER0"/>
<dbReference type="EMBL" id="FLUN01000001">
    <property type="protein sequence ID" value="SBW10159.1"/>
    <property type="molecule type" value="Genomic_DNA"/>
</dbReference>
<proteinExistence type="predicted"/>
<accession>A0A212KER0</accession>
<protein>
    <submittedName>
        <fullName evidence="1">Uncharacterized protein</fullName>
    </submittedName>
</protein>
<name>A0A212KER0_9FIRM</name>
<sequence length="178" mass="19856">MENKSDSIIAKEALYDFAEQLSKNKVEMGVKLIALPHGDVAALIKLETLEEKTAKAATGDVFIYINLNHCPDLAHSEAISRGYKVEEDHIVTEADDRDISISQLYDKVSRSDILIVATVADLMDGDDIDSMLEVLENLEAMGVTIYSYLEGEHDLDFYIEAAKFTATICKIRDGYNIY</sequence>
<reference evidence="1" key="1">
    <citation type="submission" date="2016-04" db="EMBL/GenBank/DDBJ databases">
        <authorList>
            <person name="Evans L.H."/>
            <person name="Alamgir A."/>
            <person name="Owens N."/>
            <person name="Weber N.D."/>
            <person name="Virtaneva K."/>
            <person name="Barbian K."/>
            <person name="Babar A."/>
            <person name="Rosenke K."/>
        </authorList>
    </citation>
    <scope>NUCLEOTIDE SEQUENCE</scope>
    <source>
        <strain evidence="1">86</strain>
    </source>
</reference>
<gene>
    <name evidence="1" type="ORF">KL86CLO1_12856</name>
</gene>
<organism evidence="1">
    <name type="scientific">uncultured Eubacteriales bacterium</name>
    <dbReference type="NCBI Taxonomy" id="172733"/>
    <lineage>
        <taxon>Bacteria</taxon>
        <taxon>Bacillati</taxon>
        <taxon>Bacillota</taxon>
        <taxon>Clostridia</taxon>
        <taxon>Eubacteriales</taxon>
        <taxon>environmental samples</taxon>
    </lineage>
</organism>
<evidence type="ECO:0000313" key="1">
    <source>
        <dbReference type="EMBL" id="SBW10159.1"/>
    </source>
</evidence>